<dbReference type="Gene3D" id="3.30.530.20">
    <property type="match status" value="1"/>
</dbReference>
<dbReference type="AlphaFoldDB" id="A0A511MW50"/>
<comment type="caution">
    <text evidence="1">The sequence shown here is derived from an EMBL/GenBank/DDBJ whole genome shotgun (WGS) entry which is preliminary data.</text>
</comment>
<gene>
    <name evidence="1" type="ORF">DC3_01230</name>
</gene>
<dbReference type="InterPro" id="IPR023393">
    <property type="entry name" value="START-like_dom_sf"/>
</dbReference>
<accession>A0A511MW50</accession>
<name>A0A511MW50_DEIC1</name>
<dbReference type="OrthoDB" id="9810827at2"/>
<sequence length="151" mass="16980">MHAYQNSLIVQASPQEIWAQWVNPATWSSWDPEVVKASSESHLRIGTTGTLTTRDRGDRTFKVLLCDPSSSLMLAFQYNIGVEINIKRSWEKVSDGVRITQEVTLIGPMSALTLRLRRETFRAMTDTALSNLKQQLEGTASLQTAPRPQFT</sequence>
<reference evidence="1 2" key="1">
    <citation type="submission" date="2019-07" db="EMBL/GenBank/DDBJ databases">
        <title>Whole genome shotgun sequence of Deinococcus cellulosilyticus NBRC 106333.</title>
        <authorList>
            <person name="Hosoyama A."/>
            <person name="Uohara A."/>
            <person name="Ohji S."/>
            <person name="Ichikawa N."/>
        </authorList>
    </citation>
    <scope>NUCLEOTIDE SEQUENCE [LARGE SCALE GENOMIC DNA]</scope>
    <source>
        <strain evidence="1 2">NBRC 106333</strain>
    </source>
</reference>
<keyword evidence="2" id="KW-1185">Reference proteome</keyword>
<dbReference type="Pfam" id="PF10604">
    <property type="entry name" value="Polyketide_cyc2"/>
    <property type="match status" value="1"/>
</dbReference>
<evidence type="ECO:0000313" key="1">
    <source>
        <dbReference type="EMBL" id="GEM44488.1"/>
    </source>
</evidence>
<dbReference type="EMBL" id="BJXB01000001">
    <property type="protein sequence ID" value="GEM44488.1"/>
    <property type="molecule type" value="Genomic_DNA"/>
</dbReference>
<dbReference type="InterPro" id="IPR019587">
    <property type="entry name" value="Polyketide_cyclase/dehydratase"/>
</dbReference>
<organism evidence="1 2">
    <name type="scientific">Deinococcus cellulosilyticus (strain DSM 18568 / NBRC 106333 / KACC 11606 / 5516J-15)</name>
    <dbReference type="NCBI Taxonomy" id="1223518"/>
    <lineage>
        <taxon>Bacteria</taxon>
        <taxon>Thermotogati</taxon>
        <taxon>Deinococcota</taxon>
        <taxon>Deinococci</taxon>
        <taxon>Deinococcales</taxon>
        <taxon>Deinococcaceae</taxon>
        <taxon>Deinococcus</taxon>
    </lineage>
</organism>
<dbReference type="Proteomes" id="UP000321306">
    <property type="component" value="Unassembled WGS sequence"/>
</dbReference>
<dbReference type="RefSeq" id="WP_146881646.1">
    <property type="nucleotide sequence ID" value="NZ_BJXB01000001.1"/>
</dbReference>
<dbReference type="SUPFAM" id="SSF55961">
    <property type="entry name" value="Bet v1-like"/>
    <property type="match status" value="1"/>
</dbReference>
<evidence type="ECO:0000313" key="2">
    <source>
        <dbReference type="Proteomes" id="UP000321306"/>
    </source>
</evidence>
<proteinExistence type="predicted"/>
<protein>
    <submittedName>
        <fullName evidence="1">Uncharacterized protein</fullName>
    </submittedName>
</protein>